<evidence type="ECO:0000256" key="1">
    <source>
        <dbReference type="ARBA" id="ARBA00022801"/>
    </source>
</evidence>
<proteinExistence type="predicted"/>
<sequence>MALSAGGLKPPWWERLWFVLLSFTFGLTLTWLYFWWEVRNDYDEFNWYLYNHMGYWSDWSVPILVTTAAAFTYIAGLLVLALCHIAVGQQMSLHWLHKGDPTSPTPTPPNCCMGRSPQLPPYETAHALPAPLPLLRLTSSLWPSLSSPWDSFLGSPPLPQAIQDPPALAGSPATVLSGCAALFRLAPPPVSPSGSSLQARLALPTSVPPAPRSGLGPYTHSES</sequence>
<protein>
    <submittedName>
        <fullName evidence="4">Glycerophosphodiester phosphodiesterase domain containing 5</fullName>
    </submittedName>
</protein>
<dbReference type="PANTHER" id="PTHR23344:SF6">
    <property type="entry name" value="GLYCEROPHOSPHODIESTER PHOSPHODIESTERASE DOMAIN-CONTAINING PROTEIN 5"/>
    <property type="match status" value="1"/>
</dbReference>
<organism evidence="4">
    <name type="scientific">Ursus maritimus</name>
    <name type="common">Polar bear</name>
    <name type="synonym">Thalarctos maritimus</name>
    <dbReference type="NCBI Taxonomy" id="29073"/>
    <lineage>
        <taxon>Eukaryota</taxon>
        <taxon>Metazoa</taxon>
        <taxon>Chordata</taxon>
        <taxon>Craniata</taxon>
        <taxon>Vertebrata</taxon>
        <taxon>Euteleostomi</taxon>
        <taxon>Mammalia</taxon>
        <taxon>Eutheria</taxon>
        <taxon>Laurasiatheria</taxon>
        <taxon>Carnivora</taxon>
        <taxon>Caniformia</taxon>
        <taxon>Ursidae</taxon>
        <taxon>Ursus</taxon>
    </lineage>
</organism>
<evidence type="ECO:0000313" key="4">
    <source>
        <dbReference type="Ensembl" id="ENSUMAP00000014728"/>
    </source>
</evidence>
<feature type="transmembrane region" description="Helical" evidence="3">
    <location>
        <begin position="59"/>
        <end position="87"/>
    </location>
</feature>
<accession>A0A452U251</accession>
<keyword evidence="3" id="KW-1133">Transmembrane helix</keyword>
<name>A0A452U251_URSMA</name>
<dbReference type="PANTHER" id="PTHR23344">
    <property type="entry name" value="GLYCEROPHOSPHORYL DIESTER PHOSPHODIESTERASE"/>
    <property type="match status" value="1"/>
</dbReference>
<gene>
    <name evidence="4" type="primary">GDPD5</name>
</gene>
<dbReference type="GO" id="GO:0045666">
    <property type="term" value="P:positive regulation of neuron differentiation"/>
    <property type="evidence" value="ECO:0007669"/>
    <property type="project" value="TreeGrafter"/>
</dbReference>
<keyword evidence="3" id="KW-0812">Transmembrane</keyword>
<evidence type="ECO:0000256" key="3">
    <source>
        <dbReference type="SAM" id="Phobius"/>
    </source>
</evidence>
<dbReference type="GeneTree" id="ENSGT00940000159690"/>
<evidence type="ECO:0000256" key="2">
    <source>
        <dbReference type="SAM" id="MobiDB-lite"/>
    </source>
</evidence>
<reference evidence="4" key="1">
    <citation type="submission" date="2019-03" db="UniProtKB">
        <authorList>
            <consortium name="Ensembl"/>
        </authorList>
    </citation>
    <scope>IDENTIFICATION</scope>
</reference>
<keyword evidence="1" id="KW-0378">Hydrolase</keyword>
<feature type="region of interest" description="Disordered" evidence="2">
    <location>
        <begin position="191"/>
        <end position="223"/>
    </location>
</feature>
<dbReference type="AlphaFoldDB" id="A0A452U251"/>
<keyword evidence="3" id="KW-0472">Membrane</keyword>
<dbReference type="GO" id="GO:0005886">
    <property type="term" value="C:plasma membrane"/>
    <property type="evidence" value="ECO:0007669"/>
    <property type="project" value="TreeGrafter"/>
</dbReference>
<feature type="transmembrane region" description="Helical" evidence="3">
    <location>
        <begin position="16"/>
        <end position="36"/>
    </location>
</feature>
<dbReference type="GO" id="GO:0008889">
    <property type="term" value="F:glycerophosphodiester phosphodiesterase activity"/>
    <property type="evidence" value="ECO:0007669"/>
    <property type="project" value="TreeGrafter"/>
</dbReference>
<dbReference type="Ensembl" id="ENSUMAT00000017454.1">
    <property type="protein sequence ID" value="ENSUMAP00000014728.1"/>
    <property type="gene ID" value="ENSUMAG00000010823.1"/>
</dbReference>